<feature type="compositionally biased region" description="Basic and acidic residues" evidence="1">
    <location>
        <begin position="241"/>
        <end position="280"/>
    </location>
</feature>
<gene>
    <name evidence="2" type="ORF">MARPO_0013s0142</name>
</gene>
<dbReference type="Gramene" id="Mp8g06480.1">
    <property type="protein sequence ID" value="Mp8g06480.1.cds"/>
    <property type="gene ID" value="Mp8g06480"/>
</dbReference>
<reference evidence="3" key="1">
    <citation type="journal article" date="2017" name="Cell">
        <title>Insights into land plant evolution garnered from the Marchantia polymorpha genome.</title>
        <authorList>
            <person name="Bowman J.L."/>
            <person name="Kohchi T."/>
            <person name="Yamato K.T."/>
            <person name="Jenkins J."/>
            <person name="Shu S."/>
            <person name="Ishizaki K."/>
            <person name="Yamaoka S."/>
            <person name="Nishihama R."/>
            <person name="Nakamura Y."/>
            <person name="Berger F."/>
            <person name="Adam C."/>
            <person name="Aki S.S."/>
            <person name="Althoff F."/>
            <person name="Araki T."/>
            <person name="Arteaga-Vazquez M.A."/>
            <person name="Balasubrmanian S."/>
            <person name="Barry K."/>
            <person name="Bauer D."/>
            <person name="Boehm C.R."/>
            <person name="Briginshaw L."/>
            <person name="Caballero-Perez J."/>
            <person name="Catarino B."/>
            <person name="Chen F."/>
            <person name="Chiyoda S."/>
            <person name="Chovatia M."/>
            <person name="Davies K.M."/>
            <person name="Delmans M."/>
            <person name="Demura T."/>
            <person name="Dierschke T."/>
            <person name="Dolan L."/>
            <person name="Dorantes-Acosta A.E."/>
            <person name="Eklund D.M."/>
            <person name="Florent S.N."/>
            <person name="Flores-Sandoval E."/>
            <person name="Fujiyama A."/>
            <person name="Fukuzawa H."/>
            <person name="Galik B."/>
            <person name="Grimanelli D."/>
            <person name="Grimwood J."/>
            <person name="Grossniklaus U."/>
            <person name="Hamada T."/>
            <person name="Haseloff J."/>
            <person name="Hetherington A.J."/>
            <person name="Higo A."/>
            <person name="Hirakawa Y."/>
            <person name="Hundley H.N."/>
            <person name="Ikeda Y."/>
            <person name="Inoue K."/>
            <person name="Inoue S.I."/>
            <person name="Ishida S."/>
            <person name="Jia Q."/>
            <person name="Kakita M."/>
            <person name="Kanazawa T."/>
            <person name="Kawai Y."/>
            <person name="Kawashima T."/>
            <person name="Kennedy M."/>
            <person name="Kinose K."/>
            <person name="Kinoshita T."/>
            <person name="Kohara Y."/>
            <person name="Koide E."/>
            <person name="Komatsu K."/>
            <person name="Kopischke S."/>
            <person name="Kubo M."/>
            <person name="Kyozuka J."/>
            <person name="Lagercrantz U."/>
            <person name="Lin S.S."/>
            <person name="Lindquist E."/>
            <person name="Lipzen A.M."/>
            <person name="Lu C.W."/>
            <person name="De Luna E."/>
            <person name="Martienssen R.A."/>
            <person name="Minamino N."/>
            <person name="Mizutani M."/>
            <person name="Mizutani M."/>
            <person name="Mochizuki N."/>
            <person name="Monte I."/>
            <person name="Mosher R."/>
            <person name="Nagasaki H."/>
            <person name="Nakagami H."/>
            <person name="Naramoto S."/>
            <person name="Nishitani K."/>
            <person name="Ohtani M."/>
            <person name="Okamoto T."/>
            <person name="Okumura M."/>
            <person name="Phillips J."/>
            <person name="Pollak B."/>
            <person name="Reinders A."/>
            <person name="Rovekamp M."/>
            <person name="Sano R."/>
            <person name="Sawa S."/>
            <person name="Schmid M.W."/>
            <person name="Shirakawa M."/>
            <person name="Solano R."/>
            <person name="Spunde A."/>
            <person name="Suetsugu N."/>
            <person name="Sugano S."/>
            <person name="Sugiyama A."/>
            <person name="Sun R."/>
            <person name="Suzuki Y."/>
            <person name="Takenaka M."/>
            <person name="Takezawa D."/>
            <person name="Tomogane H."/>
            <person name="Tsuzuki M."/>
            <person name="Ueda T."/>
            <person name="Umeda M."/>
            <person name="Ward J.M."/>
            <person name="Watanabe Y."/>
            <person name="Yazaki K."/>
            <person name="Yokoyama R."/>
            <person name="Yoshitake Y."/>
            <person name="Yotsui I."/>
            <person name="Zachgo S."/>
            <person name="Schmutz J."/>
        </authorList>
    </citation>
    <scope>NUCLEOTIDE SEQUENCE [LARGE SCALE GENOMIC DNA]</scope>
    <source>
        <strain evidence="3">Tak-1</strain>
    </source>
</reference>
<name>A0A2R6XIJ5_MARPO</name>
<dbReference type="Proteomes" id="UP000244005">
    <property type="component" value="Unassembled WGS sequence"/>
</dbReference>
<feature type="region of interest" description="Disordered" evidence="1">
    <location>
        <begin position="239"/>
        <end position="340"/>
    </location>
</feature>
<feature type="compositionally biased region" description="Basic and acidic residues" evidence="1">
    <location>
        <begin position="164"/>
        <end position="176"/>
    </location>
</feature>
<evidence type="ECO:0000313" key="2">
    <source>
        <dbReference type="EMBL" id="PTQ45937.1"/>
    </source>
</evidence>
<keyword evidence="3" id="KW-1185">Reference proteome</keyword>
<evidence type="ECO:0000313" key="3">
    <source>
        <dbReference type="Proteomes" id="UP000244005"/>
    </source>
</evidence>
<sequence length="340" mass="37204">MAISRSCAVSMVDVPMRFGANASSPTSGPPLLDASRVGWWNWLVDRTRRRLVRLPVQVLDPSEPGCVARPPAACGVNVRGFGAPSMWQLFPSTRIFPSTDEETSVRGALSPLQASGHSSPALVARAGPELWRGQAATKLRACAAAPAETTDGLAPRCVGRERRAAERVDERAEGGRSRSQPADAKCEEGRQQPRQDGRAAREGREGEREGEGEGWAAAVFARWLASGAREKLLLCSAGRGRGRDGERETEREKGERGVSFRRQWPERERERERERVTGSDRRRRGSGRKVRLRGAQGERGELARRRSGGGGQAAKRRTRSSERERALLLLGRAGGRSLDV</sequence>
<dbReference type="EMBL" id="KZ772685">
    <property type="protein sequence ID" value="PTQ45937.1"/>
    <property type="molecule type" value="Genomic_DNA"/>
</dbReference>
<protein>
    <submittedName>
        <fullName evidence="2">Uncharacterized protein</fullName>
    </submittedName>
</protein>
<dbReference type="AlphaFoldDB" id="A0A2R6XIJ5"/>
<feature type="compositionally biased region" description="Low complexity" evidence="1">
    <location>
        <begin position="327"/>
        <end position="340"/>
    </location>
</feature>
<organism evidence="2 3">
    <name type="scientific">Marchantia polymorpha</name>
    <name type="common">Common liverwort</name>
    <name type="synonym">Marchantia aquatica</name>
    <dbReference type="NCBI Taxonomy" id="3197"/>
    <lineage>
        <taxon>Eukaryota</taxon>
        <taxon>Viridiplantae</taxon>
        <taxon>Streptophyta</taxon>
        <taxon>Embryophyta</taxon>
        <taxon>Marchantiophyta</taxon>
        <taxon>Marchantiopsida</taxon>
        <taxon>Marchantiidae</taxon>
        <taxon>Marchantiales</taxon>
        <taxon>Marchantiaceae</taxon>
        <taxon>Marchantia</taxon>
    </lineage>
</organism>
<proteinExistence type="predicted"/>
<evidence type="ECO:0000256" key="1">
    <source>
        <dbReference type="SAM" id="MobiDB-lite"/>
    </source>
</evidence>
<feature type="region of interest" description="Disordered" evidence="1">
    <location>
        <begin position="164"/>
        <end position="212"/>
    </location>
</feature>
<feature type="compositionally biased region" description="Basic residues" evidence="1">
    <location>
        <begin position="281"/>
        <end position="292"/>
    </location>
</feature>
<feature type="compositionally biased region" description="Basic and acidic residues" evidence="1">
    <location>
        <begin position="184"/>
        <end position="211"/>
    </location>
</feature>
<accession>A0A2R6XIJ5</accession>